<keyword evidence="5 6" id="KW-0472">Membrane</keyword>
<feature type="transmembrane region" description="Helical" evidence="6">
    <location>
        <begin position="170"/>
        <end position="189"/>
    </location>
</feature>
<evidence type="ECO:0000313" key="8">
    <source>
        <dbReference type="Proteomes" id="UP000255297"/>
    </source>
</evidence>
<evidence type="ECO:0000256" key="3">
    <source>
        <dbReference type="ARBA" id="ARBA00022692"/>
    </source>
</evidence>
<name>A0A378LVQ4_9GAMM</name>
<keyword evidence="2" id="KW-0813">Transport</keyword>
<feature type="transmembrane region" description="Helical" evidence="6">
    <location>
        <begin position="47"/>
        <end position="66"/>
    </location>
</feature>
<evidence type="ECO:0000313" key="7">
    <source>
        <dbReference type="EMBL" id="STY29888.1"/>
    </source>
</evidence>
<evidence type="ECO:0000256" key="1">
    <source>
        <dbReference type="ARBA" id="ARBA00004141"/>
    </source>
</evidence>
<evidence type="ECO:0000256" key="2">
    <source>
        <dbReference type="ARBA" id="ARBA00022448"/>
    </source>
</evidence>
<feature type="transmembrane region" description="Helical" evidence="6">
    <location>
        <begin position="352"/>
        <end position="374"/>
    </location>
</feature>
<dbReference type="SUPFAM" id="SSF103473">
    <property type="entry name" value="MFS general substrate transporter"/>
    <property type="match status" value="1"/>
</dbReference>
<keyword evidence="4 6" id="KW-1133">Transmembrane helix</keyword>
<dbReference type="GO" id="GO:0016020">
    <property type="term" value="C:membrane"/>
    <property type="evidence" value="ECO:0007669"/>
    <property type="project" value="UniProtKB-SubCell"/>
</dbReference>
<feature type="transmembrane region" description="Helical" evidence="6">
    <location>
        <begin position="289"/>
        <end position="310"/>
    </location>
</feature>
<feature type="transmembrane region" description="Helical" evidence="6">
    <location>
        <begin position="12"/>
        <end position="35"/>
    </location>
</feature>
<dbReference type="Proteomes" id="UP000255297">
    <property type="component" value="Unassembled WGS sequence"/>
</dbReference>
<evidence type="ECO:0000256" key="5">
    <source>
        <dbReference type="ARBA" id="ARBA00023136"/>
    </source>
</evidence>
<gene>
    <name evidence="7" type="primary">ampG_2</name>
    <name evidence="7" type="ORF">NCTC11532_02091</name>
</gene>
<keyword evidence="8" id="KW-1185">Reference proteome</keyword>
<dbReference type="InterPro" id="IPR036259">
    <property type="entry name" value="MFS_trans_sf"/>
</dbReference>
<dbReference type="PANTHER" id="PTHR12778">
    <property type="entry name" value="SOLUTE CARRIER FAMILY 33 ACETYL-COA TRANSPORTER -RELATED"/>
    <property type="match status" value="1"/>
</dbReference>
<dbReference type="GO" id="GO:0022857">
    <property type="term" value="F:transmembrane transporter activity"/>
    <property type="evidence" value="ECO:0007669"/>
    <property type="project" value="InterPro"/>
</dbReference>
<feature type="transmembrane region" description="Helical" evidence="6">
    <location>
        <begin position="86"/>
        <end position="112"/>
    </location>
</feature>
<organism evidence="7 8">
    <name type="scientific">Legionella wadsworthii</name>
    <dbReference type="NCBI Taxonomy" id="28088"/>
    <lineage>
        <taxon>Bacteria</taxon>
        <taxon>Pseudomonadati</taxon>
        <taxon>Pseudomonadota</taxon>
        <taxon>Gammaproteobacteria</taxon>
        <taxon>Legionellales</taxon>
        <taxon>Legionellaceae</taxon>
        <taxon>Legionella</taxon>
    </lineage>
</organism>
<keyword evidence="3 6" id="KW-0812">Transmembrane</keyword>
<dbReference type="AlphaFoldDB" id="A0A378LVQ4"/>
<dbReference type="InterPro" id="IPR004752">
    <property type="entry name" value="AmpG_permease/AT-1"/>
</dbReference>
<dbReference type="Pfam" id="PF07690">
    <property type="entry name" value="MFS_1"/>
    <property type="match status" value="1"/>
</dbReference>
<dbReference type="Gene3D" id="1.20.1250.20">
    <property type="entry name" value="MFS general substrate transporter like domains"/>
    <property type="match status" value="1"/>
</dbReference>
<feature type="transmembrane region" description="Helical" evidence="6">
    <location>
        <begin position="142"/>
        <end position="164"/>
    </location>
</feature>
<evidence type="ECO:0000256" key="6">
    <source>
        <dbReference type="SAM" id="Phobius"/>
    </source>
</evidence>
<evidence type="ECO:0000256" key="4">
    <source>
        <dbReference type="ARBA" id="ARBA00022989"/>
    </source>
</evidence>
<feature type="transmembrane region" description="Helical" evidence="6">
    <location>
        <begin position="380"/>
        <end position="399"/>
    </location>
</feature>
<dbReference type="InterPro" id="IPR011701">
    <property type="entry name" value="MFS"/>
</dbReference>
<feature type="transmembrane region" description="Helical" evidence="6">
    <location>
        <begin position="316"/>
        <end position="340"/>
    </location>
</feature>
<sequence length="406" mass="46261">MFNLVPTKNTQWIASLYFFQSLPYVVVTLIATLMYQQYGMSNTATALLTSLFMIPWTIKPIFAPFLEHLATKRKLTLCSQGALTVLFFFLAFCADPFSLFFSSLIFAVLALISSLHDIVSDGIYLLHLNNEEQKRYVALRSFFYQMGRLIIKGGLLAFISSLAVHYHINVWRFFFLSLFILGLGLTLFHQSRLPEKKIQIESSKLNYAHVFKTIVLNTKTYPILFFIFLYNISEAQMQKVVPLFLLDKEGLGLNLTQVGQLYGVLGGMFLMLGIFISGWLITRYALEKCLKIITILLLLGHLLYLLFPYAPASSALLYFVVLSNQFTVGLANGSYMGYLLKIANKSEYPMSMYTICTSAMALSYVIFGALSGWIEQKFGYSNYFLFIFILNTPLVLMTCKMMNSYD</sequence>
<feature type="transmembrane region" description="Helical" evidence="6">
    <location>
        <begin position="261"/>
        <end position="282"/>
    </location>
</feature>
<feature type="transmembrane region" description="Helical" evidence="6">
    <location>
        <begin position="210"/>
        <end position="232"/>
    </location>
</feature>
<dbReference type="OrthoDB" id="9787815at2"/>
<protein>
    <submittedName>
        <fullName evidence="7">Beta lactamase induction signal transducer AmpG</fullName>
    </submittedName>
</protein>
<dbReference type="PANTHER" id="PTHR12778:SF10">
    <property type="entry name" value="MAJOR FACILITATOR SUPERFAMILY DOMAIN-CONTAINING PROTEIN 3"/>
    <property type="match status" value="1"/>
</dbReference>
<reference evidence="7 8" key="1">
    <citation type="submission" date="2018-06" db="EMBL/GenBank/DDBJ databases">
        <authorList>
            <consortium name="Pathogen Informatics"/>
            <person name="Doyle S."/>
        </authorList>
    </citation>
    <scope>NUCLEOTIDE SEQUENCE [LARGE SCALE GENOMIC DNA]</scope>
    <source>
        <strain evidence="7 8">NCTC11532</strain>
    </source>
</reference>
<dbReference type="RefSeq" id="WP_031564706.1">
    <property type="nucleotide sequence ID" value="NZ_CAAAIS010000001.1"/>
</dbReference>
<comment type="subcellular location">
    <subcellularLocation>
        <location evidence="1">Membrane</location>
        <topology evidence="1">Multi-pass membrane protein</topology>
    </subcellularLocation>
</comment>
<dbReference type="EMBL" id="UGPB01000001">
    <property type="protein sequence ID" value="STY29888.1"/>
    <property type="molecule type" value="Genomic_DNA"/>
</dbReference>
<accession>A0A378LVQ4</accession>
<dbReference type="STRING" id="1122170.GCA_000701265_00395"/>
<proteinExistence type="predicted"/>